<organism evidence="1 2">
    <name type="scientific">Lasiodiplodia mahajangana</name>
    <dbReference type="NCBI Taxonomy" id="1108764"/>
    <lineage>
        <taxon>Eukaryota</taxon>
        <taxon>Fungi</taxon>
        <taxon>Dikarya</taxon>
        <taxon>Ascomycota</taxon>
        <taxon>Pezizomycotina</taxon>
        <taxon>Dothideomycetes</taxon>
        <taxon>Dothideomycetes incertae sedis</taxon>
        <taxon>Botryosphaeriales</taxon>
        <taxon>Botryosphaeriaceae</taxon>
        <taxon>Lasiodiplodia</taxon>
    </lineage>
</organism>
<accession>A0ACC2JBT4</accession>
<keyword evidence="2" id="KW-1185">Reference proteome</keyword>
<protein>
    <submittedName>
        <fullName evidence="1">Uncharacterized protein</fullName>
    </submittedName>
</protein>
<proteinExistence type="predicted"/>
<reference evidence="1" key="1">
    <citation type="submission" date="2022-12" db="EMBL/GenBank/DDBJ databases">
        <title>Genome Sequence of Lasiodiplodia mahajangana.</title>
        <authorList>
            <person name="Buettner E."/>
        </authorList>
    </citation>
    <scope>NUCLEOTIDE SEQUENCE</scope>
    <source>
        <strain evidence="1">VT137</strain>
    </source>
</reference>
<sequence length="263" mass="30406">MPVPLPKRITGPKLKAFEGDIESVQFEELLGSDDEQSSGEVRHGLVFKVSIEGKTFALKIFNFFSLGEIWPDTFGRDHLLTENVVRHQLDPFYAECRAFGLLVEKNKDDELAVRCHGYVFLSKAIEHQIERQFGIRGWNRKADDEGSQLRAIVKDYIRWKTLCHRTTFAVMRERLQKMNKLGVYNMDIREDNYLGGRLFDFSIAITFPHISLWPRLCSAEEIIDDQEDDIACFDSMVKRVTEESEQRRPVTRSQSSKVLEAGI</sequence>
<name>A0ACC2JBT4_9PEZI</name>
<comment type="caution">
    <text evidence="1">The sequence shown here is derived from an EMBL/GenBank/DDBJ whole genome shotgun (WGS) entry which is preliminary data.</text>
</comment>
<evidence type="ECO:0000313" key="1">
    <source>
        <dbReference type="EMBL" id="KAJ8124633.1"/>
    </source>
</evidence>
<gene>
    <name evidence="1" type="ORF">O1611_g9008</name>
</gene>
<evidence type="ECO:0000313" key="2">
    <source>
        <dbReference type="Proteomes" id="UP001153332"/>
    </source>
</evidence>
<dbReference type="Proteomes" id="UP001153332">
    <property type="component" value="Unassembled WGS sequence"/>
</dbReference>
<dbReference type="EMBL" id="JAPUUL010002876">
    <property type="protein sequence ID" value="KAJ8124633.1"/>
    <property type="molecule type" value="Genomic_DNA"/>
</dbReference>